<evidence type="ECO:0000256" key="2">
    <source>
        <dbReference type="SAM" id="Coils"/>
    </source>
</evidence>
<feature type="domain" description="SMC hinge" evidence="3">
    <location>
        <begin position="21"/>
        <end position="114"/>
    </location>
</feature>
<dbReference type="InterPro" id="IPR010935">
    <property type="entry name" value="SMC_hinge"/>
</dbReference>
<dbReference type="FunFam" id="3.40.50.300:FF:000385">
    <property type="entry name" value="Structural maintenance of chromosomes 2"/>
    <property type="match status" value="1"/>
</dbReference>
<evidence type="ECO:0000313" key="5">
    <source>
        <dbReference type="WBParaSite" id="PSAMB.scaffold43size100268.g1217.t1"/>
    </source>
</evidence>
<dbReference type="SUPFAM" id="SSF52540">
    <property type="entry name" value="P-loop containing nucleoside triphosphate hydrolases"/>
    <property type="match status" value="1"/>
</dbReference>
<dbReference type="Pfam" id="PF02463">
    <property type="entry name" value="SMC_N"/>
    <property type="match status" value="1"/>
</dbReference>
<dbReference type="Gene3D" id="3.30.70.1620">
    <property type="match status" value="1"/>
</dbReference>
<dbReference type="GO" id="GO:0051276">
    <property type="term" value="P:chromosome organization"/>
    <property type="evidence" value="ECO:0007669"/>
    <property type="project" value="InterPro"/>
</dbReference>
<dbReference type="Proteomes" id="UP000887566">
    <property type="component" value="Unplaced"/>
</dbReference>
<dbReference type="Gene3D" id="1.20.1060.20">
    <property type="match status" value="1"/>
</dbReference>
<evidence type="ECO:0000313" key="4">
    <source>
        <dbReference type="Proteomes" id="UP000887566"/>
    </source>
</evidence>
<dbReference type="InterPro" id="IPR036277">
    <property type="entry name" value="SMC_hinge_sf"/>
</dbReference>
<sequence>MTNALRTGDRHFYAETDEAYLQLYNVVVDTTDTGKDLLANGKLQKRVTLIPLDKVRRDEIDRRALQQAQQLVGKDHCRLAKNLIEYDKAVDAAMAHVFGRTLVCDDMDIPQLVKEAREKLEEYRVIARAQEEEVQKHLKNLDRLKKDTHTAGLRKNQLQGEIDDIRKTAVELEKRMKQLVKQFTWIEEEKKHFGKAGSSYDFGGTFNAKKARQELEDKKARKDDLSKKVNMKAMNMLTEAENQARKLEDQKSQLEKDKQQLMETIEQLDLKKKEEIIKAHEQVNRDFGSIFSSLLPGTSAKLDPPGGKSPLDGLEVRVAFRDQWKDSLGELSGGQRSLVALSLVLAMLKFKPAPIYILDEVDAALDLSHTQNIGSMIKSYFQESQFIIVSLKDGMFNHANVLFKTKFVDGTSTVTRTTNVHSDGRKGK</sequence>
<protein>
    <submittedName>
        <fullName evidence="5">SMC hinge domain-containing protein</fullName>
    </submittedName>
</protein>
<dbReference type="AlphaFoldDB" id="A0A914WK10"/>
<accession>A0A914WK10</accession>
<reference evidence="5" key="1">
    <citation type="submission" date="2022-11" db="UniProtKB">
        <authorList>
            <consortium name="WormBaseParasite"/>
        </authorList>
    </citation>
    <scope>IDENTIFICATION</scope>
</reference>
<evidence type="ECO:0000259" key="3">
    <source>
        <dbReference type="SMART" id="SM00968"/>
    </source>
</evidence>
<dbReference type="GO" id="GO:0032991">
    <property type="term" value="C:protein-containing complex"/>
    <property type="evidence" value="ECO:0007669"/>
    <property type="project" value="UniProtKB-ARBA"/>
</dbReference>
<dbReference type="PANTHER" id="PTHR43977">
    <property type="entry name" value="STRUCTURAL MAINTENANCE OF CHROMOSOMES PROTEIN 3"/>
    <property type="match status" value="1"/>
</dbReference>
<organism evidence="4 5">
    <name type="scientific">Plectus sambesii</name>
    <dbReference type="NCBI Taxonomy" id="2011161"/>
    <lineage>
        <taxon>Eukaryota</taxon>
        <taxon>Metazoa</taxon>
        <taxon>Ecdysozoa</taxon>
        <taxon>Nematoda</taxon>
        <taxon>Chromadorea</taxon>
        <taxon>Plectida</taxon>
        <taxon>Plectina</taxon>
        <taxon>Plectoidea</taxon>
        <taxon>Plectidae</taxon>
        <taxon>Plectus</taxon>
    </lineage>
</organism>
<dbReference type="WBParaSite" id="PSAMB.scaffold43size100268.g1217.t1">
    <property type="protein sequence ID" value="PSAMB.scaffold43size100268.g1217.t1"/>
    <property type="gene ID" value="PSAMB.scaffold43size100268.g1217"/>
</dbReference>
<dbReference type="InterPro" id="IPR003395">
    <property type="entry name" value="RecF/RecN/SMC_N"/>
</dbReference>
<dbReference type="SMART" id="SM00968">
    <property type="entry name" value="SMC_hinge"/>
    <property type="match status" value="1"/>
</dbReference>
<proteinExistence type="predicted"/>
<feature type="coiled-coil region" evidence="2">
    <location>
        <begin position="113"/>
        <end position="278"/>
    </location>
</feature>
<keyword evidence="4" id="KW-1185">Reference proteome</keyword>
<dbReference type="SUPFAM" id="SSF75553">
    <property type="entry name" value="Smc hinge domain"/>
    <property type="match status" value="1"/>
</dbReference>
<dbReference type="Gene3D" id="3.40.50.300">
    <property type="entry name" value="P-loop containing nucleotide triphosphate hydrolases"/>
    <property type="match status" value="1"/>
</dbReference>
<evidence type="ECO:0000256" key="1">
    <source>
        <dbReference type="ARBA" id="ARBA00023054"/>
    </source>
</evidence>
<dbReference type="InterPro" id="IPR027417">
    <property type="entry name" value="P-loop_NTPase"/>
</dbReference>
<dbReference type="GO" id="GO:0005524">
    <property type="term" value="F:ATP binding"/>
    <property type="evidence" value="ECO:0007669"/>
    <property type="project" value="InterPro"/>
</dbReference>
<keyword evidence="1 2" id="KW-0175">Coiled coil</keyword>
<dbReference type="Pfam" id="PF06470">
    <property type="entry name" value="SMC_hinge"/>
    <property type="match status" value="1"/>
</dbReference>
<dbReference type="GO" id="GO:0005694">
    <property type="term" value="C:chromosome"/>
    <property type="evidence" value="ECO:0007669"/>
    <property type="project" value="InterPro"/>
</dbReference>
<name>A0A914WK10_9BILA</name>